<dbReference type="Proteomes" id="UP000196027">
    <property type="component" value="Chromosome"/>
</dbReference>
<sequence length="49" mass="5675">MYLTLFNNCTHLVHNKDLKQITEQFLSVKQTLLSERLHVSGGFYAGLKH</sequence>
<protein>
    <submittedName>
        <fullName evidence="1">Uncharacterized protein</fullName>
    </submittedName>
</protein>
<evidence type="ECO:0000313" key="1">
    <source>
        <dbReference type="EMBL" id="ARU59084.1"/>
    </source>
</evidence>
<name>A0A1Y0II61_9GAMM</name>
<gene>
    <name evidence="1" type="ORF">OLMES_5100</name>
</gene>
<proteinExistence type="predicted"/>
<dbReference type="KEGG" id="ome:OLMES_5100"/>
<accession>A0A1Y0II61</accession>
<keyword evidence="2" id="KW-1185">Reference proteome</keyword>
<evidence type="ECO:0000313" key="2">
    <source>
        <dbReference type="Proteomes" id="UP000196027"/>
    </source>
</evidence>
<dbReference type="AlphaFoldDB" id="A0A1Y0II61"/>
<reference evidence="1 2" key="1">
    <citation type="submission" date="2017-05" db="EMBL/GenBank/DDBJ databases">
        <title>Genomic insights into alkan degradation activity of Oleiphilus messinensis.</title>
        <authorList>
            <person name="Kozyavkin S.A."/>
            <person name="Slesarev A.I."/>
            <person name="Golyshin P.N."/>
            <person name="Korzhenkov A."/>
            <person name="Golyshina O.N."/>
            <person name="Toshchakov S.V."/>
        </authorList>
    </citation>
    <scope>NUCLEOTIDE SEQUENCE [LARGE SCALE GENOMIC DNA]</scope>
    <source>
        <strain evidence="1 2">ME102</strain>
    </source>
</reference>
<organism evidence="1 2">
    <name type="scientific">Oleiphilus messinensis</name>
    <dbReference type="NCBI Taxonomy" id="141451"/>
    <lineage>
        <taxon>Bacteria</taxon>
        <taxon>Pseudomonadati</taxon>
        <taxon>Pseudomonadota</taxon>
        <taxon>Gammaproteobacteria</taxon>
        <taxon>Oceanospirillales</taxon>
        <taxon>Oleiphilaceae</taxon>
        <taxon>Oleiphilus</taxon>
    </lineage>
</organism>
<dbReference type="EMBL" id="CP021425">
    <property type="protein sequence ID" value="ARU59084.1"/>
    <property type="molecule type" value="Genomic_DNA"/>
</dbReference>